<dbReference type="PANTHER" id="PTHR11439">
    <property type="entry name" value="GAG-POL-RELATED RETROTRANSPOSON"/>
    <property type="match status" value="1"/>
</dbReference>
<accession>A0A2I0VA19</accession>
<gene>
    <name evidence="2" type="ORF">MA16_Dca024109</name>
</gene>
<dbReference type="InterPro" id="IPR013103">
    <property type="entry name" value="RVT_2"/>
</dbReference>
<dbReference type="PANTHER" id="PTHR11439:SF483">
    <property type="entry name" value="PEPTIDE SYNTHASE GLIP-LIKE, PUTATIVE (AFU_ORTHOLOGUE AFUA_3G12920)-RELATED"/>
    <property type="match status" value="1"/>
</dbReference>
<dbReference type="CDD" id="cd09272">
    <property type="entry name" value="RNase_HI_RT_Ty1"/>
    <property type="match status" value="1"/>
</dbReference>
<dbReference type="EMBL" id="KZ503977">
    <property type="protein sequence ID" value="PKU60247.1"/>
    <property type="molecule type" value="Genomic_DNA"/>
</dbReference>
<feature type="domain" description="Reverse transcriptase Ty1/copia-type" evidence="1">
    <location>
        <begin position="55"/>
        <end position="297"/>
    </location>
</feature>
<evidence type="ECO:0000313" key="3">
    <source>
        <dbReference type="Proteomes" id="UP000233837"/>
    </source>
</evidence>
<proteinExistence type="predicted"/>
<reference evidence="2 3" key="2">
    <citation type="journal article" date="2017" name="Nature">
        <title>The Apostasia genome and the evolution of orchids.</title>
        <authorList>
            <person name="Zhang G.Q."/>
            <person name="Liu K.W."/>
            <person name="Li Z."/>
            <person name="Lohaus R."/>
            <person name="Hsiao Y.Y."/>
            <person name="Niu S.C."/>
            <person name="Wang J.Y."/>
            <person name="Lin Y.C."/>
            <person name="Xu Q."/>
            <person name="Chen L.J."/>
            <person name="Yoshida K."/>
            <person name="Fujiwara S."/>
            <person name="Wang Z.W."/>
            <person name="Zhang Y.Q."/>
            <person name="Mitsuda N."/>
            <person name="Wang M."/>
            <person name="Liu G.H."/>
            <person name="Pecoraro L."/>
            <person name="Huang H.X."/>
            <person name="Xiao X.J."/>
            <person name="Lin M."/>
            <person name="Wu X.Y."/>
            <person name="Wu W.L."/>
            <person name="Chen Y.Y."/>
            <person name="Chang S.B."/>
            <person name="Sakamoto S."/>
            <person name="Ohme-Takagi M."/>
            <person name="Yagi M."/>
            <person name="Zeng S.J."/>
            <person name="Shen C.Y."/>
            <person name="Yeh C.M."/>
            <person name="Luo Y.B."/>
            <person name="Tsai W.C."/>
            <person name="Van de Peer Y."/>
            <person name="Liu Z.J."/>
        </authorList>
    </citation>
    <scope>NUCLEOTIDE SEQUENCE [LARGE SCALE GENOMIC DNA]</scope>
    <source>
        <tissue evidence="2">The whole plant</tissue>
    </source>
</reference>
<keyword evidence="3" id="KW-1185">Reference proteome</keyword>
<dbReference type="InterPro" id="IPR043128">
    <property type="entry name" value="Rev_trsase/Diguanyl_cyclase"/>
</dbReference>
<protein>
    <submittedName>
        <fullName evidence="2">Retrovirus-related Pol polyprotein from transposon TNT 1-94</fullName>
    </submittedName>
</protein>
<name>A0A2I0VA19_9ASPA</name>
<dbReference type="Pfam" id="PF07727">
    <property type="entry name" value="RVT_2"/>
    <property type="match status" value="1"/>
</dbReference>
<evidence type="ECO:0000313" key="2">
    <source>
        <dbReference type="EMBL" id="PKU60247.1"/>
    </source>
</evidence>
<dbReference type="InterPro" id="IPR043502">
    <property type="entry name" value="DNA/RNA_pol_sf"/>
</dbReference>
<dbReference type="AlphaFoldDB" id="A0A2I0VA19"/>
<dbReference type="SUPFAM" id="SSF56672">
    <property type="entry name" value="DNA/RNA polymerases"/>
    <property type="match status" value="1"/>
</dbReference>
<sequence length="535" mass="61438">MQTRSKSGIYKPKQIFTLLSQDNDRVTPTSYRQAAQHDQWNKAMQNEYNALIRQNTWTLVPLPPNKRPLGCKWTYKIKLLPSGQIDRYKARLVALGYDQRFGENCTETFSPVAKMTTFRMLLTLAVNRKWEVLQLDVTNAFLHGDLPDDIYMRQPQGFEDKRHPHHVCKLQKSLYGLKQAPRQWFQKFTNFLLQRGFRFSRSDSSLLLYSKNNIQIFLLVYVDDILVTGNNSDSIQQLLRALHTEFALKQLGIISLFLGIKVLRTQQGYFLSQEHYANKLIHDAGFDQCKNAQTPIVPTISKTQSDSPPFHDASLYQRLAGSLQYLTITRPDIAFATNQACQRMHQPTEQNFKNLKRILRYIKGTAHLGLPIQPGDPQLQTYTDADWASDTTDRKSITGHCSFIGPNLISWSVKKQVTVAKSSTEAEYRALSAATSEAIWLRRLADELQLFQTAPTTIHCDNISAIAIAKNSVFHARTKHIEIDYQFIRQHIHDGNIHIQHITSQQQIADVFTKPFSSPRFNYLRSKLTVRGPEA</sequence>
<dbReference type="Gene3D" id="3.30.70.270">
    <property type="match status" value="1"/>
</dbReference>
<reference evidence="2 3" key="1">
    <citation type="journal article" date="2016" name="Sci. Rep.">
        <title>The Dendrobium catenatum Lindl. genome sequence provides insights into polysaccharide synthase, floral development and adaptive evolution.</title>
        <authorList>
            <person name="Zhang G.Q."/>
            <person name="Xu Q."/>
            <person name="Bian C."/>
            <person name="Tsai W.C."/>
            <person name="Yeh C.M."/>
            <person name="Liu K.W."/>
            <person name="Yoshida K."/>
            <person name="Zhang L.S."/>
            <person name="Chang S.B."/>
            <person name="Chen F."/>
            <person name="Shi Y."/>
            <person name="Su Y.Y."/>
            <person name="Zhang Y.Q."/>
            <person name="Chen L.J."/>
            <person name="Yin Y."/>
            <person name="Lin M."/>
            <person name="Huang H."/>
            <person name="Deng H."/>
            <person name="Wang Z.W."/>
            <person name="Zhu S.L."/>
            <person name="Zhao X."/>
            <person name="Deng C."/>
            <person name="Niu S.C."/>
            <person name="Huang J."/>
            <person name="Wang M."/>
            <person name="Liu G.H."/>
            <person name="Yang H.J."/>
            <person name="Xiao X.J."/>
            <person name="Hsiao Y.Y."/>
            <person name="Wu W.L."/>
            <person name="Chen Y.Y."/>
            <person name="Mitsuda N."/>
            <person name="Ohme-Takagi M."/>
            <person name="Luo Y.B."/>
            <person name="Van de Peer Y."/>
            <person name="Liu Z.J."/>
        </authorList>
    </citation>
    <scope>NUCLEOTIDE SEQUENCE [LARGE SCALE GENOMIC DNA]</scope>
    <source>
        <tissue evidence="2">The whole plant</tissue>
    </source>
</reference>
<organism evidence="2 3">
    <name type="scientific">Dendrobium catenatum</name>
    <dbReference type="NCBI Taxonomy" id="906689"/>
    <lineage>
        <taxon>Eukaryota</taxon>
        <taxon>Viridiplantae</taxon>
        <taxon>Streptophyta</taxon>
        <taxon>Embryophyta</taxon>
        <taxon>Tracheophyta</taxon>
        <taxon>Spermatophyta</taxon>
        <taxon>Magnoliopsida</taxon>
        <taxon>Liliopsida</taxon>
        <taxon>Asparagales</taxon>
        <taxon>Orchidaceae</taxon>
        <taxon>Epidendroideae</taxon>
        <taxon>Malaxideae</taxon>
        <taxon>Dendrobiinae</taxon>
        <taxon>Dendrobium</taxon>
    </lineage>
</organism>
<evidence type="ECO:0000259" key="1">
    <source>
        <dbReference type="Pfam" id="PF07727"/>
    </source>
</evidence>
<dbReference type="Proteomes" id="UP000233837">
    <property type="component" value="Unassembled WGS sequence"/>
</dbReference>